<name>A0ABT9AAE2_9BACT</name>
<dbReference type="EMBL" id="JAUQSX010000004">
    <property type="protein sequence ID" value="MDO7846803.1"/>
    <property type="molecule type" value="Genomic_DNA"/>
</dbReference>
<reference evidence="1" key="1">
    <citation type="submission" date="2023-07" db="EMBL/GenBank/DDBJ databases">
        <authorList>
            <person name="Kim M.K."/>
        </authorList>
    </citation>
    <scope>NUCLEOTIDE SEQUENCE</scope>
    <source>
        <strain evidence="1">M29</strain>
    </source>
</reference>
<dbReference type="RefSeq" id="WP_305011482.1">
    <property type="nucleotide sequence ID" value="NZ_JAUQSX010000004.1"/>
</dbReference>
<organism evidence="1 2">
    <name type="scientific">Hymenobacter mellowenesis</name>
    <dbReference type="NCBI Taxonomy" id="3063995"/>
    <lineage>
        <taxon>Bacteria</taxon>
        <taxon>Pseudomonadati</taxon>
        <taxon>Bacteroidota</taxon>
        <taxon>Cytophagia</taxon>
        <taxon>Cytophagales</taxon>
        <taxon>Hymenobacteraceae</taxon>
        <taxon>Hymenobacter</taxon>
    </lineage>
</organism>
<comment type="caution">
    <text evidence="1">The sequence shown here is derived from an EMBL/GenBank/DDBJ whole genome shotgun (WGS) entry which is preliminary data.</text>
</comment>
<gene>
    <name evidence="1" type="ORF">Q5H92_10580</name>
</gene>
<sequence>MNPDFTPTQIRLNEALTELFTSSECWGGRLQMQPTPQDLIYDARGHHQSGQEIAVYPFTLPQQALLQALLRQYAAETPGGIGFLAIAVNLRQSNFTYEHTTAIEEAHAEAAEAAAQAERNRAYRERLRWGLSPAPFGPELAAQVAEALAQGRRLSYGHPAYCGMGLDFVDGHYCYGPVWEGGLEPERTFSDRAGFVAWLAQQSDLSLALLEYEDPTLWNNQTVTRARLRELVGAPLLLQQ</sequence>
<keyword evidence="2" id="KW-1185">Reference proteome</keyword>
<evidence type="ECO:0000313" key="1">
    <source>
        <dbReference type="EMBL" id="MDO7846803.1"/>
    </source>
</evidence>
<protein>
    <submittedName>
        <fullName evidence="1">Uncharacterized protein</fullName>
    </submittedName>
</protein>
<evidence type="ECO:0000313" key="2">
    <source>
        <dbReference type="Proteomes" id="UP001167796"/>
    </source>
</evidence>
<proteinExistence type="predicted"/>
<dbReference type="Proteomes" id="UP001167796">
    <property type="component" value="Unassembled WGS sequence"/>
</dbReference>
<accession>A0ABT9AAE2</accession>